<organism evidence="4 5">
    <name type="scientific">Brotonthovivens ammoniilytica</name>
    <dbReference type="NCBI Taxonomy" id="2981725"/>
    <lineage>
        <taxon>Bacteria</taxon>
        <taxon>Bacillati</taxon>
        <taxon>Bacillota</taxon>
        <taxon>Clostridia</taxon>
        <taxon>Lachnospirales</taxon>
        <taxon>Lachnospiraceae</taxon>
        <taxon>Brotonthovivens</taxon>
    </lineage>
</organism>
<protein>
    <submittedName>
        <fullName evidence="4">MBL fold metallo-hydrolase</fullName>
    </submittedName>
</protein>
<dbReference type="Proteomes" id="UP001652442">
    <property type="component" value="Unassembled WGS sequence"/>
</dbReference>
<proteinExistence type="predicted"/>
<evidence type="ECO:0000256" key="2">
    <source>
        <dbReference type="SAM" id="MobiDB-lite"/>
    </source>
</evidence>
<dbReference type="SUPFAM" id="SSF56281">
    <property type="entry name" value="Metallo-hydrolase/oxidoreductase"/>
    <property type="match status" value="1"/>
</dbReference>
<dbReference type="Gene3D" id="3.60.15.10">
    <property type="entry name" value="Ribonuclease Z/Hydroxyacylglutathione hydrolase-like"/>
    <property type="match status" value="1"/>
</dbReference>
<dbReference type="EMBL" id="JAOQJQ010000001">
    <property type="protein sequence ID" value="MCU6760857.1"/>
    <property type="molecule type" value="Genomic_DNA"/>
</dbReference>
<keyword evidence="1" id="KW-0255">Endonuclease</keyword>
<feature type="compositionally biased region" description="Low complexity" evidence="2">
    <location>
        <begin position="36"/>
        <end position="47"/>
    </location>
</feature>
<evidence type="ECO:0000256" key="1">
    <source>
        <dbReference type="ARBA" id="ARBA00022759"/>
    </source>
</evidence>
<dbReference type="PANTHER" id="PTHR46018:SF2">
    <property type="entry name" value="ZINC PHOSPHODIESTERASE ELAC PROTEIN 1"/>
    <property type="match status" value="1"/>
</dbReference>
<dbReference type="Pfam" id="PF23023">
    <property type="entry name" value="Anti-Pycsar_Apyc1"/>
    <property type="match status" value="1"/>
</dbReference>
<keyword evidence="3" id="KW-0732">Signal</keyword>
<evidence type="ECO:0000313" key="5">
    <source>
        <dbReference type="Proteomes" id="UP001652442"/>
    </source>
</evidence>
<dbReference type="PROSITE" id="PS51257">
    <property type="entry name" value="PROKAR_LIPOPROTEIN"/>
    <property type="match status" value="1"/>
</dbReference>
<gene>
    <name evidence="4" type="ORF">OCV88_00735</name>
</gene>
<reference evidence="4 5" key="1">
    <citation type="journal article" date="2021" name="ISME Commun">
        <title>Automated analysis of genomic sequences facilitates high-throughput and comprehensive description of bacteria.</title>
        <authorList>
            <person name="Hitch T.C.A."/>
        </authorList>
    </citation>
    <scope>NUCLEOTIDE SEQUENCE [LARGE SCALE GENOMIC DNA]</scope>
    <source>
        <strain evidence="4 5">Sanger_109</strain>
    </source>
</reference>
<dbReference type="RefSeq" id="WP_262590560.1">
    <property type="nucleotide sequence ID" value="NZ_JAOQJQ010000001.1"/>
</dbReference>
<evidence type="ECO:0000256" key="3">
    <source>
        <dbReference type="SAM" id="SignalP"/>
    </source>
</evidence>
<keyword evidence="5" id="KW-1185">Reference proteome</keyword>
<dbReference type="PANTHER" id="PTHR46018">
    <property type="entry name" value="ZINC PHOSPHODIESTERASE ELAC PROTEIN 1"/>
    <property type="match status" value="1"/>
</dbReference>
<name>A0ABT2TFD4_9FIRM</name>
<evidence type="ECO:0000313" key="4">
    <source>
        <dbReference type="EMBL" id="MCU6760857.1"/>
    </source>
</evidence>
<keyword evidence="1" id="KW-0378">Hydrolase</keyword>
<sequence length="351" mass="38687">MKKKYILFCGILTLTFCMGILAGCGNTENNGNAQTSSSLSESISKTRNTTEENEIETKQKTVDFSVIPDGFRVVTIGSGSPGTDLERGNASTLVQYQDKYFLVDCGYGTCQTLTELGLGVEQIHNVLFTHQHEDHNADFNHFLLSGWYHTPEGRTSITVVGPQTQLLYDSVYMINKDDIDGRIAVGSMQEAGISEAGISENVQIYDVTDTDYSMELDGVQIDMHKVTHGNMQAYSIRFSAGNQSVVVTGDLGYTDDLSSFYKDTDILVVDSMTLTGYFSQMPEKQVENIMTGNHMTKGQMAKIFADSAAKNVILSHANGEYDDLQATMQYFKENGCQGEIYAAYDGFTLEP</sequence>
<feature type="signal peptide" evidence="3">
    <location>
        <begin position="1"/>
        <end position="22"/>
    </location>
</feature>
<comment type="caution">
    <text evidence="4">The sequence shown here is derived from an EMBL/GenBank/DDBJ whole genome shotgun (WGS) entry which is preliminary data.</text>
</comment>
<dbReference type="InterPro" id="IPR036866">
    <property type="entry name" value="RibonucZ/Hydroxyglut_hydro"/>
</dbReference>
<accession>A0ABT2TFD4</accession>
<feature type="chain" id="PRO_5046388926" evidence="3">
    <location>
        <begin position="23"/>
        <end position="351"/>
    </location>
</feature>
<keyword evidence="1" id="KW-0540">Nuclease</keyword>
<feature type="region of interest" description="Disordered" evidence="2">
    <location>
        <begin position="31"/>
        <end position="56"/>
    </location>
</feature>